<keyword evidence="2" id="KW-0238">DNA-binding</keyword>
<reference evidence="7" key="1">
    <citation type="submission" date="2017-02" db="EMBL/GenBank/DDBJ databases">
        <authorList>
            <person name="Regsiter A."/>
            <person name="William W."/>
        </authorList>
    </citation>
    <scope>NUCLEOTIDE SEQUENCE</scope>
    <source>
        <strain evidence="7">Bib</strain>
    </source>
</reference>
<dbReference type="Pfam" id="PF09339">
    <property type="entry name" value="HTH_IclR"/>
    <property type="match status" value="1"/>
</dbReference>
<feature type="domain" description="IclR-ED" evidence="6">
    <location>
        <begin position="119"/>
        <end position="301"/>
    </location>
</feature>
<dbReference type="InterPro" id="IPR036388">
    <property type="entry name" value="WH-like_DNA-bd_sf"/>
</dbReference>
<dbReference type="InterPro" id="IPR029016">
    <property type="entry name" value="GAF-like_dom_sf"/>
</dbReference>
<sequence>MRRLSELCSALYNHGMPRKPKALSTASYKEDKSTDATPTVTQEPNRAFTPRPSGYIQSVDRALSILEIFSSRKPEIGVSEIARLLNLNKSTVFGLISTLERRGYIEQNPDNGLYRLGLKTIELSQNKLSAFSTAEIAHPILRKLVDTVKETVHLAIYDRGEVVYIDKVECDNALSIASFIGKRNPAYCTGVGKCLLAFQTDEEIERVLRRPLEKRTPKTITEIKRLKDELATIRKSKIAYDDEEFSIGLKCFAAPVIDARGAVCAAVSISIPTIRLDVERESFLETSVRGAAKAISEALGYQNQ</sequence>
<dbReference type="SMART" id="SM00346">
    <property type="entry name" value="HTH_ICLR"/>
    <property type="match status" value="1"/>
</dbReference>
<feature type="compositionally biased region" description="Polar residues" evidence="4">
    <location>
        <begin position="35"/>
        <end position="44"/>
    </location>
</feature>
<protein>
    <submittedName>
        <fullName evidence="7">Transcriptional regulator, IclR family</fullName>
    </submittedName>
</protein>
<evidence type="ECO:0000259" key="5">
    <source>
        <dbReference type="PROSITE" id="PS51077"/>
    </source>
</evidence>
<evidence type="ECO:0000259" key="6">
    <source>
        <dbReference type="PROSITE" id="PS51078"/>
    </source>
</evidence>
<dbReference type="Gene3D" id="3.30.450.40">
    <property type="match status" value="1"/>
</dbReference>
<dbReference type="PANTHER" id="PTHR30136">
    <property type="entry name" value="HELIX-TURN-HELIX TRANSCRIPTIONAL REGULATOR, ICLR FAMILY"/>
    <property type="match status" value="1"/>
</dbReference>
<keyword evidence="1" id="KW-0805">Transcription regulation</keyword>
<dbReference type="SUPFAM" id="SSF55781">
    <property type="entry name" value="GAF domain-like"/>
    <property type="match status" value="1"/>
</dbReference>
<dbReference type="InterPro" id="IPR036390">
    <property type="entry name" value="WH_DNA-bd_sf"/>
</dbReference>
<keyword evidence="3" id="KW-0804">Transcription</keyword>
<name>A0A3P3XH30_9SPIR</name>
<evidence type="ECO:0000313" key="7">
    <source>
        <dbReference type="EMBL" id="SLM11560.1"/>
    </source>
</evidence>
<dbReference type="PANTHER" id="PTHR30136:SF24">
    <property type="entry name" value="HTH-TYPE TRANSCRIPTIONAL REPRESSOR ALLR"/>
    <property type="match status" value="1"/>
</dbReference>
<dbReference type="SUPFAM" id="SSF46785">
    <property type="entry name" value="Winged helix' DNA-binding domain"/>
    <property type="match status" value="1"/>
</dbReference>
<dbReference type="AlphaFoldDB" id="A0A3P3XH30"/>
<evidence type="ECO:0000256" key="3">
    <source>
        <dbReference type="ARBA" id="ARBA00023163"/>
    </source>
</evidence>
<evidence type="ECO:0000256" key="2">
    <source>
        <dbReference type="ARBA" id="ARBA00023125"/>
    </source>
</evidence>
<dbReference type="FunFam" id="1.10.10.10:FF:000056">
    <property type="entry name" value="IclR family transcriptional regulator"/>
    <property type="match status" value="1"/>
</dbReference>
<dbReference type="EMBL" id="FWDM01000013">
    <property type="protein sequence ID" value="SLM11560.1"/>
    <property type="molecule type" value="Genomic_DNA"/>
</dbReference>
<evidence type="ECO:0000256" key="1">
    <source>
        <dbReference type="ARBA" id="ARBA00023015"/>
    </source>
</evidence>
<proteinExistence type="predicted"/>
<organism evidence="7">
    <name type="scientific">uncultured spirochete</name>
    <dbReference type="NCBI Taxonomy" id="156406"/>
    <lineage>
        <taxon>Bacteria</taxon>
        <taxon>Pseudomonadati</taxon>
        <taxon>Spirochaetota</taxon>
        <taxon>Spirochaetia</taxon>
        <taxon>Spirochaetales</taxon>
        <taxon>environmental samples</taxon>
    </lineage>
</organism>
<dbReference type="InterPro" id="IPR005471">
    <property type="entry name" value="Tscrpt_reg_IclR_N"/>
</dbReference>
<dbReference type="Pfam" id="PF01614">
    <property type="entry name" value="IclR_C"/>
    <property type="match status" value="1"/>
</dbReference>
<dbReference type="GO" id="GO:0045892">
    <property type="term" value="P:negative regulation of DNA-templated transcription"/>
    <property type="evidence" value="ECO:0007669"/>
    <property type="project" value="TreeGrafter"/>
</dbReference>
<feature type="domain" description="HTH iclR-type" evidence="5">
    <location>
        <begin position="56"/>
        <end position="118"/>
    </location>
</feature>
<dbReference type="GO" id="GO:0003700">
    <property type="term" value="F:DNA-binding transcription factor activity"/>
    <property type="evidence" value="ECO:0007669"/>
    <property type="project" value="TreeGrafter"/>
</dbReference>
<accession>A0A3P3XH30</accession>
<gene>
    <name evidence="7" type="ORF">SPIROBIBN47_200021</name>
</gene>
<dbReference type="InterPro" id="IPR014757">
    <property type="entry name" value="Tscrpt_reg_IclR_C"/>
</dbReference>
<dbReference type="PROSITE" id="PS51078">
    <property type="entry name" value="ICLR_ED"/>
    <property type="match status" value="1"/>
</dbReference>
<feature type="region of interest" description="Disordered" evidence="4">
    <location>
        <begin position="19"/>
        <end position="51"/>
    </location>
</feature>
<dbReference type="GO" id="GO:0003677">
    <property type="term" value="F:DNA binding"/>
    <property type="evidence" value="ECO:0007669"/>
    <property type="project" value="UniProtKB-KW"/>
</dbReference>
<dbReference type="InterPro" id="IPR050707">
    <property type="entry name" value="HTH_MetabolicPath_Reg"/>
</dbReference>
<dbReference type="Gene3D" id="1.10.10.10">
    <property type="entry name" value="Winged helix-like DNA-binding domain superfamily/Winged helix DNA-binding domain"/>
    <property type="match status" value="1"/>
</dbReference>
<evidence type="ECO:0000256" key="4">
    <source>
        <dbReference type="SAM" id="MobiDB-lite"/>
    </source>
</evidence>
<dbReference type="PROSITE" id="PS51077">
    <property type="entry name" value="HTH_ICLR"/>
    <property type="match status" value="1"/>
</dbReference>